<feature type="region of interest" description="Disordered" evidence="1">
    <location>
        <begin position="46"/>
        <end position="73"/>
    </location>
</feature>
<reference evidence="2 3" key="1">
    <citation type="journal article" date="2018" name="New Phytol.">
        <title>Phylogenomics of Endogonaceae and evolution of mycorrhizas within Mucoromycota.</title>
        <authorList>
            <person name="Chang Y."/>
            <person name="Desiro A."/>
            <person name="Na H."/>
            <person name="Sandor L."/>
            <person name="Lipzen A."/>
            <person name="Clum A."/>
            <person name="Barry K."/>
            <person name="Grigoriev I.V."/>
            <person name="Martin F.M."/>
            <person name="Stajich J.E."/>
            <person name="Smith M.E."/>
            <person name="Bonito G."/>
            <person name="Spatafora J.W."/>
        </authorList>
    </citation>
    <scope>NUCLEOTIDE SEQUENCE [LARGE SCALE GENOMIC DNA]</scope>
    <source>
        <strain evidence="2 3">AD002</strain>
    </source>
</reference>
<evidence type="ECO:0000313" key="2">
    <source>
        <dbReference type="EMBL" id="RUS27712.1"/>
    </source>
</evidence>
<keyword evidence="3" id="KW-1185">Reference proteome</keyword>
<protein>
    <submittedName>
        <fullName evidence="2">Uncharacterized protein</fullName>
    </submittedName>
</protein>
<evidence type="ECO:0000256" key="1">
    <source>
        <dbReference type="SAM" id="MobiDB-lite"/>
    </source>
</evidence>
<feature type="non-terminal residue" evidence="2">
    <location>
        <position position="73"/>
    </location>
</feature>
<gene>
    <name evidence="2" type="ORF">BC938DRAFT_482846</name>
</gene>
<evidence type="ECO:0000313" key="3">
    <source>
        <dbReference type="Proteomes" id="UP000274822"/>
    </source>
</evidence>
<organism evidence="2 3">
    <name type="scientific">Jimgerdemannia flammicorona</name>
    <dbReference type="NCBI Taxonomy" id="994334"/>
    <lineage>
        <taxon>Eukaryota</taxon>
        <taxon>Fungi</taxon>
        <taxon>Fungi incertae sedis</taxon>
        <taxon>Mucoromycota</taxon>
        <taxon>Mucoromycotina</taxon>
        <taxon>Endogonomycetes</taxon>
        <taxon>Endogonales</taxon>
        <taxon>Endogonaceae</taxon>
        <taxon>Jimgerdemannia</taxon>
    </lineage>
</organism>
<dbReference type="EMBL" id="RBNJ01007915">
    <property type="protein sequence ID" value="RUS27712.1"/>
    <property type="molecule type" value="Genomic_DNA"/>
</dbReference>
<name>A0A433QD74_9FUNG</name>
<accession>A0A433QD74</accession>
<dbReference type="AlphaFoldDB" id="A0A433QD74"/>
<proteinExistence type="predicted"/>
<dbReference type="Proteomes" id="UP000274822">
    <property type="component" value="Unassembled WGS sequence"/>
</dbReference>
<sequence length="73" mass="7701">MPRNTKRQSHIKEMGANKHALTMNLQANLMELDEMADPSVVPPVVPPPVAPPPVAPLPVAPPPVVPPPIAPPP</sequence>
<comment type="caution">
    <text evidence="2">The sequence shown here is derived from an EMBL/GenBank/DDBJ whole genome shotgun (WGS) entry which is preliminary data.</text>
</comment>